<dbReference type="InterPro" id="IPR036388">
    <property type="entry name" value="WH-like_DNA-bd_sf"/>
</dbReference>
<accession>A0ABD3UJE1</accession>
<reference evidence="10 11" key="1">
    <citation type="submission" date="2024-12" db="EMBL/GenBank/DDBJ databases">
        <title>The unique morphological basis and parallel evolutionary history of personate flowers in Penstemon.</title>
        <authorList>
            <person name="Depatie T.H."/>
            <person name="Wessinger C.A."/>
        </authorList>
    </citation>
    <scope>NUCLEOTIDE SEQUENCE [LARGE SCALE GENOMIC DNA]</scope>
    <source>
        <strain evidence="10">WTNN_2</strain>
        <tissue evidence="10">Leaf</tissue>
    </source>
</reference>
<dbReference type="Pfam" id="PF23559">
    <property type="entry name" value="WHD_DRP"/>
    <property type="match status" value="1"/>
</dbReference>
<evidence type="ECO:0000256" key="4">
    <source>
        <dbReference type="ARBA" id="ARBA00022741"/>
    </source>
</evidence>
<evidence type="ECO:0000259" key="8">
    <source>
        <dbReference type="Pfam" id="PF23247"/>
    </source>
</evidence>
<feature type="domain" description="Disease resistance protein At4g27190-like leucine-rich repeats" evidence="8">
    <location>
        <begin position="813"/>
        <end position="929"/>
    </location>
</feature>
<dbReference type="InterPro" id="IPR032675">
    <property type="entry name" value="LRR_dom_sf"/>
</dbReference>
<keyword evidence="5" id="KW-0611">Plant defense</keyword>
<evidence type="ECO:0000259" key="7">
    <source>
        <dbReference type="Pfam" id="PF00931"/>
    </source>
</evidence>
<dbReference type="GO" id="GO:0051607">
    <property type="term" value="P:defense response to virus"/>
    <property type="evidence" value="ECO:0007669"/>
    <property type="project" value="UniProtKB-ARBA"/>
</dbReference>
<dbReference type="InterPro" id="IPR057135">
    <property type="entry name" value="At4g27190-like_LRR"/>
</dbReference>
<comment type="caution">
    <text evidence="10">The sequence shown here is derived from an EMBL/GenBank/DDBJ whole genome shotgun (WGS) entry which is preliminary data.</text>
</comment>
<dbReference type="Gene3D" id="1.10.8.430">
    <property type="entry name" value="Helical domain of apoptotic protease-activating factors"/>
    <property type="match status" value="1"/>
</dbReference>
<evidence type="ECO:0008006" key="12">
    <source>
        <dbReference type="Google" id="ProtNLM"/>
    </source>
</evidence>
<dbReference type="Pfam" id="PF13855">
    <property type="entry name" value="LRR_8"/>
    <property type="match status" value="1"/>
</dbReference>
<feature type="domain" description="Disease resistance protein winged helix" evidence="9">
    <location>
        <begin position="419"/>
        <end position="490"/>
    </location>
</feature>
<evidence type="ECO:0000256" key="1">
    <source>
        <dbReference type="ARBA" id="ARBA00008894"/>
    </source>
</evidence>
<comment type="similarity">
    <text evidence="1">Belongs to the disease resistance NB-LRR family.</text>
</comment>
<evidence type="ECO:0000256" key="2">
    <source>
        <dbReference type="ARBA" id="ARBA00022614"/>
    </source>
</evidence>
<evidence type="ECO:0000313" key="11">
    <source>
        <dbReference type="Proteomes" id="UP001634393"/>
    </source>
</evidence>
<dbReference type="Gene3D" id="1.10.10.10">
    <property type="entry name" value="Winged helix-like DNA-binding domain superfamily/Winged helix DNA-binding domain"/>
    <property type="match status" value="1"/>
</dbReference>
<evidence type="ECO:0000256" key="3">
    <source>
        <dbReference type="ARBA" id="ARBA00022737"/>
    </source>
</evidence>
<name>A0ABD3UJE1_9LAMI</name>
<dbReference type="InterPro" id="IPR002182">
    <property type="entry name" value="NB-ARC"/>
</dbReference>
<dbReference type="PRINTS" id="PR00364">
    <property type="entry name" value="DISEASERSIST"/>
</dbReference>
<dbReference type="PANTHER" id="PTHR33463">
    <property type="entry name" value="NB-ARC DOMAIN-CONTAINING PROTEIN-RELATED"/>
    <property type="match status" value="1"/>
</dbReference>
<protein>
    <recommendedName>
        <fullName evidence="12">AAA+ ATPase domain-containing protein</fullName>
    </recommendedName>
</protein>
<dbReference type="Gene3D" id="3.80.10.10">
    <property type="entry name" value="Ribonuclease Inhibitor"/>
    <property type="match status" value="2"/>
</dbReference>
<keyword evidence="3" id="KW-0677">Repeat</keyword>
<evidence type="ECO:0000313" key="10">
    <source>
        <dbReference type="EMBL" id="KAL3849659.1"/>
    </source>
</evidence>
<evidence type="ECO:0000256" key="5">
    <source>
        <dbReference type="ARBA" id="ARBA00022821"/>
    </source>
</evidence>
<dbReference type="Pfam" id="PF23247">
    <property type="entry name" value="LRR_RPS2"/>
    <property type="match status" value="1"/>
</dbReference>
<dbReference type="FunFam" id="1.10.8.430:FF:000003">
    <property type="entry name" value="Probable disease resistance protein At5g66910"/>
    <property type="match status" value="1"/>
</dbReference>
<keyword evidence="2" id="KW-0433">Leucine-rich repeat</keyword>
<dbReference type="AlphaFoldDB" id="A0ABD3UJE1"/>
<dbReference type="SUPFAM" id="SSF52540">
    <property type="entry name" value="P-loop containing nucleoside triphosphate hydrolases"/>
    <property type="match status" value="1"/>
</dbReference>
<dbReference type="InterPro" id="IPR042197">
    <property type="entry name" value="Apaf_helical"/>
</dbReference>
<keyword evidence="11" id="KW-1185">Reference proteome</keyword>
<evidence type="ECO:0000259" key="9">
    <source>
        <dbReference type="Pfam" id="PF23559"/>
    </source>
</evidence>
<dbReference type="FunFam" id="1.10.10.10:FF:000322">
    <property type="entry name" value="Probable disease resistance protein At1g63360"/>
    <property type="match status" value="1"/>
</dbReference>
<dbReference type="GO" id="GO:0005524">
    <property type="term" value="F:ATP binding"/>
    <property type="evidence" value="ECO:0007669"/>
    <property type="project" value="UniProtKB-KW"/>
</dbReference>
<dbReference type="InterPro" id="IPR027417">
    <property type="entry name" value="P-loop_NTPase"/>
</dbReference>
<dbReference type="PROSITE" id="PS51450">
    <property type="entry name" value="LRR"/>
    <property type="match status" value="1"/>
</dbReference>
<dbReference type="Gene3D" id="3.40.50.300">
    <property type="entry name" value="P-loop containing nucleotide triphosphate hydrolases"/>
    <property type="match status" value="1"/>
</dbReference>
<gene>
    <name evidence="10" type="ORF">ACJIZ3_011541</name>
</gene>
<dbReference type="SUPFAM" id="SSF52058">
    <property type="entry name" value="L domain-like"/>
    <property type="match status" value="1"/>
</dbReference>
<dbReference type="InterPro" id="IPR058922">
    <property type="entry name" value="WHD_DRP"/>
</dbReference>
<proteinExistence type="inferred from homology"/>
<organism evidence="10 11">
    <name type="scientific">Penstemon smallii</name>
    <dbReference type="NCBI Taxonomy" id="265156"/>
    <lineage>
        <taxon>Eukaryota</taxon>
        <taxon>Viridiplantae</taxon>
        <taxon>Streptophyta</taxon>
        <taxon>Embryophyta</taxon>
        <taxon>Tracheophyta</taxon>
        <taxon>Spermatophyta</taxon>
        <taxon>Magnoliopsida</taxon>
        <taxon>eudicotyledons</taxon>
        <taxon>Gunneridae</taxon>
        <taxon>Pentapetalae</taxon>
        <taxon>asterids</taxon>
        <taxon>lamiids</taxon>
        <taxon>Lamiales</taxon>
        <taxon>Plantaginaceae</taxon>
        <taxon>Cheloneae</taxon>
        <taxon>Penstemon</taxon>
    </lineage>
</organism>
<feature type="domain" description="NB-ARC" evidence="7">
    <location>
        <begin position="178"/>
        <end position="331"/>
    </location>
</feature>
<dbReference type="Proteomes" id="UP001634393">
    <property type="component" value="Unassembled WGS sequence"/>
</dbReference>
<evidence type="ECO:0000256" key="6">
    <source>
        <dbReference type="ARBA" id="ARBA00022840"/>
    </source>
</evidence>
<dbReference type="Pfam" id="PF00931">
    <property type="entry name" value="NB-ARC"/>
    <property type="match status" value="1"/>
</dbReference>
<dbReference type="EMBL" id="JBJXBP010000001">
    <property type="protein sequence ID" value="KAL3849659.1"/>
    <property type="molecule type" value="Genomic_DNA"/>
</dbReference>
<dbReference type="PANTHER" id="PTHR33463:SF209">
    <property type="entry name" value="DISEASE RESISTANCE PROTEIN RPS2-LIKE"/>
    <property type="match status" value="1"/>
</dbReference>
<dbReference type="FunFam" id="3.40.50.300:FF:001091">
    <property type="entry name" value="Probable disease resistance protein At1g61300"/>
    <property type="match status" value="1"/>
</dbReference>
<keyword evidence="4" id="KW-0547">Nucleotide-binding</keyword>
<dbReference type="InterPro" id="IPR001611">
    <property type="entry name" value="Leu-rich_rpt"/>
</dbReference>
<dbReference type="InterPro" id="IPR050905">
    <property type="entry name" value="Plant_NBS-LRR"/>
</dbReference>
<keyword evidence="6" id="KW-0067">ATP-binding</keyword>
<sequence>MSVEIVGAVASLVECLCGRCCSSESISQQCRHMRKPETVVQILEDKIKILTAREVDLRIKLRQEKIQWGKDPTAEVILWLDNIKKMKDVQASLEEKIHGKKSRLCRCFPNYYHRLKLGNYVTKKMDEVDKLIEQSNFFGSLVVNMLPGKGKILPTGHALVGEMAKTISWRTWNCIIDPSILIIGVYGMGGVGKTTLIKEINNKLLKENTHFDDVIWVTASKDSNVQKLQKDIAKEIGLPLDDADSELTRASVLFNALLRRGRFLLIIDDLWEAFSLEDIGIPTPTNINGCKLLITTRSSSVCRGMETTIEIEVRVLSEEEAWDLFKQKIGEEVLSSKNICDLAKEIAKECGGLPLALITVGLALRKENNIKSWDIALSELRNSTENIEGMQNKVFARLRFSYDRLKNDTTRACFRYCALYPEDHLIETDELIKYWVWEGLLSGNGNHIVKMQMGDMILNELKSACLLESVYQYGSSNEYVKMHDLIRDMVIAFTRANSTFMVKSGQGLRDPPGANEWTPDLERVSLMRNDLCGLFCSPRCPKLCTLLVQYNSIKGISPTFFEHIQNLKLLDLSYTGIDKLPDLVSNLESLHTLLLRSCWNLSYVPTLEKLVELKVLDLSFTSIYCLPDGMEMLFNLEYLDLSFTNLTNPPLQLSHYRFLECLFITGSLHDGSVPVYYLEECRNLVALQINFRHMKDFNHYMESDHWSLLENFSFIIGYPIPSMHTGKNYIGFFEVDFSDTGSNHRFPERTIELEICYCPSIKYLSFFRTTAVFQLQRCKIKFCDEMECIMTEHNIFPNLEWLEIEGLKNLSRLHRGILRSVTFASLKILHVKSCNNLKNLLSFEMAQCLKNLVEIVIEECEKIEEVISTGEITQVNHPDVILPNLRTVKLSCLPKLKHISEGVMTCDSLSSLEVFKCPDLKTISFFVQIREELINSVEQIKGSRKWWNTIKRNHGEAAVILDHVFTNIPELSAMEDDSIRSYDSGSSSFGPR</sequence>